<dbReference type="Proteomes" id="UP000029121">
    <property type="component" value="Unassembled WGS sequence"/>
</dbReference>
<dbReference type="PANTHER" id="PTHR23274:SF48">
    <property type="entry name" value="ATP-DEPENDENT DNA HELICASE"/>
    <property type="match status" value="1"/>
</dbReference>
<dbReference type="FunFam" id="3.40.50.300:FF:002884">
    <property type="entry name" value="ATP-dependent DNA helicase"/>
    <property type="match status" value="1"/>
</dbReference>
<dbReference type="InterPro" id="IPR027417">
    <property type="entry name" value="P-loop_NTPase"/>
</dbReference>
<reference evidence="8" key="1">
    <citation type="journal article" date="2013" name="Nat. Genet.">
        <title>The Capsella rubella genome and the genomic consequences of rapid mating system evolution.</title>
        <authorList>
            <person name="Slotte T."/>
            <person name="Hazzouri K.M."/>
            <person name="Agren J.A."/>
            <person name="Koenig D."/>
            <person name="Maumus F."/>
            <person name="Guo Y.L."/>
            <person name="Steige K."/>
            <person name="Platts A.E."/>
            <person name="Escobar J.S."/>
            <person name="Newman L.K."/>
            <person name="Wang W."/>
            <person name="Mandakova T."/>
            <person name="Vello E."/>
            <person name="Smith L.M."/>
            <person name="Henz S.R."/>
            <person name="Steffen J."/>
            <person name="Takuno S."/>
            <person name="Brandvain Y."/>
            <person name="Coop G."/>
            <person name="Andolfatto P."/>
            <person name="Hu T.T."/>
            <person name="Blanchette M."/>
            <person name="Clark R.M."/>
            <person name="Quesneville H."/>
            <person name="Nordborg M."/>
            <person name="Gaut B.S."/>
            <person name="Lysak M.A."/>
            <person name="Jenkins J."/>
            <person name="Grimwood J."/>
            <person name="Chapman J."/>
            <person name="Prochnik S."/>
            <person name="Shu S."/>
            <person name="Rokhsar D."/>
            <person name="Schmutz J."/>
            <person name="Weigel D."/>
            <person name="Wright S.I."/>
        </authorList>
    </citation>
    <scope>NUCLEOTIDE SEQUENCE [LARGE SCALE GENOMIC DNA]</scope>
    <source>
        <strain evidence="8">cv. Monte Gargano</strain>
    </source>
</reference>
<dbReference type="GO" id="GO:0005524">
    <property type="term" value="F:ATP binding"/>
    <property type="evidence" value="ECO:0007669"/>
    <property type="project" value="UniProtKB-KW"/>
</dbReference>
<dbReference type="KEGG" id="crb:17890876"/>
<sequence>MRLLQNGLSQTEANDIQDFSNWLLDVGDGKISEPNDGEALIDIPEEFLITEAENPIEAICTEIYGDLALLKSNADAQFFQKRAILAPTNEDVNIINQFMLDKLDSEVKEYLSGDSIDPSDTDSLKNPIITPDFLNSIKLSGLPHHALRLKIGAPVMLLRNIDPKGGLCNGTRLQITQMANRVVEAKVITGDRIGDIVLIPQVVVTPSDTKLPFKMRRRQFPLSVAFAMTINKSQGQSLEHVGIYLPKPVFSHGQLYVALSRVTSKKGLKILIVNKEGKVDRQTKNVVFKEVFQNLGN</sequence>
<evidence type="ECO:0000256" key="1">
    <source>
        <dbReference type="ARBA" id="ARBA00022741"/>
    </source>
</evidence>
<dbReference type="GO" id="GO:0004386">
    <property type="term" value="F:helicase activity"/>
    <property type="evidence" value="ECO:0007669"/>
    <property type="project" value="UniProtKB-KW"/>
</dbReference>
<evidence type="ECO:0000256" key="2">
    <source>
        <dbReference type="ARBA" id="ARBA00022801"/>
    </source>
</evidence>
<feature type="domain" description="DNA replication helicase" evidence="5">
    <location>
        <begin position="219"/>
        <end position="270"/>
    </location>
</feature>
<dbReference type="OrthoDB" id="1106268at2759"/>
<proteinExistence type="predicted"/>
<accession>R0HSW3</accession>
<dbReference type="AlphaFoldDB" id="R0HSW3"/>
<dbReference type="CDD" id="cd18809">
    <property type="entry name" value="SF1_C_RecD"/>
    <property type="match status" value="1"/>
</dbReference>
<evidence type="ECO:0000313" key="7">
    <source>
        <dbReference type="EMBL" id="EOA32894.1"/>
    </source>
</evidence>
<organism evidence="7 8">
    <name type="scientific">Capsella rubella</name>
    <dbReference type="NCBI Taxonomy" id="81985"/>
    <lineage>
        <taxon>Eukaryota</taxon>
        <taxon>Viridiplantae</taxon>
        <taxon>Streptophyta</taxon>
        <taxon>Embryophyta</taxon>
        <taxon>Tracheophyta</taxon>
        <taxon>Spermatophyta</taxon>
        <taxon>Magnoliopsida</taxon>
        <taxon>eudicotyledons</taxon>
        <taxon>Gunneridae</taxon>
        <taxon>Pentapetalae</taxon>
        <taxon>rosids</taxon>
        <taxon>malvids</taxon>
        <taxon>Brassicales</taxon>
        <taxon>Brassicaceae</taxon>
        <taxon>Camelineae</taxon>
        <taxon>Capsella</taxon>
    </lineage>
</organism>
<feature type="domain" description="DNA helicase Pif1-like 2B" evidence="6">
    <location>
        <begin position="132"/>
        <end position="178"/>
    </location>
</feature>
<dbReference type="PANTHER" id="PTHR23274">
    <property type="entry name" value="DNA HELICASE-RELATED"/>
    <property type="match status" value="1"/>
</dbReference>
<dbReference type="SUPFAM" id="SSF52540">
    <property type="entry name" value="P-loop containing nucleoside triphosphate hydrolases"/>
    <property type="match status" value="1"/>
</dbReference>
<evidence type="ECO:0000313" key="8">
    <source>
        <dbReference type="Proteomes" id="UP000029121"/>
    </source>
</evidence>
<dbReference type="EMBL" id="KB870807">
    <property type="protein sequence ID" value="EOA32894.1"/>
    <property type="molecule type" value="Genomic_DNA"/>
</dbReference>
<dbReference type="GO" id="GO:0016787">
    <property type="term" value="F:hydrolase activity"/>
    <property type="evidence" value="ECO:0007669"/>
    <property type="project" value="UniProtKB-KW"/>
</dbReference>
<protein>
    <submittedName>
        <fullName evidence="7">Uncharacterized protein</fullName>
    </submittedName>
</protein>
<keyword evidence="2" id="KW-0378">Hydrolase</keyword>
<keyword evidence="1" id="KW-0547">Nucleotide-binding</keyword>
<evidence type="ECO:0000259" key="5">
    <source>
        <dbReference type="Pfam" id="PF02689"/>
    </source>
</evidence>
<dbReference type="GO" id="GO:0005657">
    <property type="term" value="C:replication fork"/>
    <property type="evidence" value="ECO:0007669"/>
    <property type="project" value="TreeGrafter"/>
</dbReference>
<evidence type="ECO:0000259" key="6">
    <source>
        <dbReference type="Pfam" id="PF21530"/>
    </source>
</evidence>
<dbReference type="Pfam" id="PF02689">
    <property type="entry name" value="Herpes_Helicase"/>
    <property type="match status" value="1"/>
</dbReference>
<dbReference type="Pfam" id="PF21530">
    <property type="entry name" value="Pif1_2B_dom"/>
    <property type="match status" value="1"/>
</dbReference>
<evidence type="ECO:0000256" key="3">
    <source>
        <dbReference type="ARBA" id="ARBA00022806"/>
    </source>
</evidence>
<dbReference type="InterPro" id="IPR049163">
    <property type="entry name" value="Pif1-like_2B_dom"/>
</dbReference>
<keyword evidence="4" id="KW-0067">ATP-binding</keyword>
<name>R0HSW3_9BRAS</name>
<dbReference type="eggNOG" id="KOG0987">
    <property type="taxonomic scope" value="Eukaryota"/>
</dbReference>
<evidence type="ECO:0000256" key="4">
    <source>
        <dbReference type="ARBA" id="ARBA00022840"/>
    </source>
</evidence>
<dbReference type="InterPro" id="IPR003840">
    <property type="entry name" value="DNA_helicase_dom"/>
</dbReference>
<gene>
    <name evidence="7" type="ORF">CARUB_v10016210mg</name>
</gene>
<dbReference type="Gene3D" id="3.40.50.300">
    <property type="entry name" value="P-loop containing nucleotide triphosphate hydrolases"/>
    <property type="match status" value="1"/>
</dbReference>
<dbReference type="GO" id="GO:0006260">
    <property type="term" value="P:DNA replication"/>
    <property type="evidence" value="ECO:0007669"/>
    <property type="project" value="TreeGrafter"/>
</dbReference>
<keyword evidence="8" id="KW-1185">Reference proteome</keyword>
<keyword evidence="3" id="KW-0347">Helicase</keyword>